<gene>
    <name evidence="5" type="ORF">CUNI_LOCUS7417</name>
</gene>
<feature type="compositionally biased region" description="Polar residues" evidence="3">
    <location>
        <begin position="1591"/>
        <end position="1602"/>
    </location>
</feature>
<dbReference type="InterPro" id="IPR027417">
    <property type="entry name" value="P-loop_NTPase"/>
</dbReference>
<dbReference type="Pfam" id="PF25469">
    <property type="entry name" value="WHD_NWD1"/>
    <property type="match status" value="1"/>
</dbReference>
<evidence type="ECO:0000256" key="2">
    <source>
        <dbReference type="ARBA" id="ARBA00022737"/>
    </source>
</evidence>
<sequence>LQEEREFLEEVTYPRLLKLCEDQGLSCHVIDLRCGSGVLPNDLETFHLIEKELQRSRNESIGPYFISLVGHTLDDQDLPGFLPQPAYELIRKTLIKEKIIGVEAFDDVYRLDSNQVPPVYIKQPITALEEYTSVEEVVTLLYSALTQAVNVISRIKDTAQASDVDFYRWSAVVKEIECGLISTPIPRHDTLCFMMDLDKDQDTEEEQGDDITPIQRLRLEVCQHYERNPGRHRLISLNSGTKSMQYLRSISDVIESRIVSLLSTQIQRQEYNIPQQLSEGTEALQHVRLATKHPQKIIGNEDTISAIKEIIERADSEPKILLLWGQSGSGKSSIISKMCRDSVQWQSGRKVVIRILGTTLRSSSLFRVLESLVKQLTFLYSLNTKLPQDMNLQKAVSLFCQTLEAVSARREMYGSLLLVLDQLEMLPELNAHHLLCILNSVTAGITLVLTLQTPHPLFSILRSNKNVHTISTAYMDKNDFCICLQNSLKVISRLVTDDQLQSAMDALPPDITPLNAQLLFSLTRWWQSHTLAELKPLSDKPEVNFNIFLELTEKQLGRAFTRHALSVLASARHGLADHEILHLLSKDSELLNEITEENKEIVSVVEGYPYKLQISQLISRLSPFVSRVKLEGETVYQIQPRSLTIAISSKYLSDSFFHDVHFRLANFFLFIRKGLLLSSKEMSEQSHKELSKCHWRMLRCIPYHLCHSSDDTACVWTRLKDKVFYNFAWLINVIYFGCFNELLDDISYCLDAVSLDPDIQYLQQILISARATVTHNPLSLAAIFANLNIKNSYRESDSMEAIVKEAQLWLKQIQVQTLVPMSYTSTRIDRLLIEDKCMLNISDVIFINNTDKLLIQRMRNVFVYHMLTHEEFLLDALKDDIDSVHLVDGVNVVILTKDSFCKFTAQVYCLETDTRIRTVSLTNSAILWLDVRSLQMSYISVGSSIKRADLERGSVLNVLTTRIEWASACISSGKPDTVFTVTVGNKTRIEATPFHDVTETKYITLNNTSPNTLCKSMFSTKNGRHLIYVTEIRAVVIDCSTFTVISTYTYKNLPIIKAELSRSHEHVFLAFAKGTIICYVLHSGSQSMIAQINSKAHLSPDNPDEPARPAADNSPDRHHLTEIFTSLVTSEDDHFLFCGTNQGHVYVVHVPTGLQLVDITTQQQSIPKIVYVTSKNHFQHIITLDVEGTALHWNLRPLLKQARVILQDYITDKDLYKEEETKLDFNKYFTIYESKRNNRMFLNGPDIKSFYQIPSSEIFSHLGNLDPAFGVASDWERTGAIADLTESLRALACANELSGIILTVSADFRLAKWNLQNGNLVWSKKLQGSRKTIHEIVSVYFDQAILLAQTSPVSDGFDISVIYTREGQSKIMTRHNVFSYWISLDRSYVTLECQDSSQLPGTVLYWWDLINARELVCKYQHSPHFDKDRMHQLTSFSPSLQSCVSLVVQADARLKPCSDAISKSPDCNLYSVGDSDDRHLQGRSGEDSDILRASIKSNIDLKLITPNAERKCMQVTSQSESNELKNTPATVISVEETQFPMTEHGCTGDYSNESENTEKAVVPSETACSRNDLTRVYWSQIHECLESCASGSDKQQHAGTSSEETRLQRAVTSNEETRQQHAVTSNEETRLKFPEINYSRAGSKASSVASKHTTDNIQVGKRGGKRNTETNGVNKDKTSTSAVSSHSEVCLPVHATSFCFVGEQEILVGTQSGQLLLLAVPSCQQVLALGESGPKYAEEITQEFLTDAPKPHKDAVSDVTTSQDLSIIVSSDRTVVCLWNAGDKTLAMKIQLYDDQKISQMVISKDAAIIAIATNSRTLCLWTPIERRQIASYKTTFDITDLQMTCDCRKVVVRGLGPKKNQILEVFDIVNVDDILNNVVGRRQLQDLERRENLASERKTNKLQIENGQ</sequence>
<dbReference type="Gene3D" id="3.40.50.300">
    <property type="entry name" value="P-loop containing nucleotide triphosphate hydrolases"/>
    <property type="match status" value="1"/>
</dbReference>
<dbReference type="InterPro" id="IPR011047">
    <property type="entry name" value="Quinoprotein_ADH-like_sf"/>
</dbReference>
<dbReference type="SUPFAM" id="SSF52540">
    <property type="entry name" value="P-loop containing nucleoside triphosphate hydrolases"/>
    <property type="match status" value="1"/>
</dbReference>
<reference evidence="5" key="1">
    <citation type="submission" date="2021-04" db="EMBL/GenBank/DDBJ databases">
        <authorList>
            <consortium name="Molecular Ecology Group"/>
        </authorList>
    </citation>
    <scope>NUCLEOTIDE SEQUENCE</scope>
</reference>
<keyword evidence="6" id="KW-1185">Reference proteome</keyword>
<organism evidence="5 6">
    <name type="scientific">Candidula unifasciata</name>
    <dbReference type="NCBI Taxonomy" id="100452"/>
    <lineage>
        <taxon>Eukaryota</taxon>
        <taxon>Metazoa</taxon>
        <taxon>Spiralia</taxon>
        <taxon>Lophotrochozoa</taxon>
        <taxon>Mollusca</taxon>
        <taxon>Gastropoda</taxon>
        <taxon>Heterobranchia</taxon>
        <taxon>Euthyneura</taxon>
        <taxon>Panpulmonata</taxon>
        <taxon>Eupulmonata</taxon>
        <taxon>Stylommatophora</taxon>
        <taxon>Helicina</taxon>
        <taxon>Helicoidea</taxon>
        <taxon>Geomitridae</taxon>
        <taxon>Candidula</taxon>
    </lineage>
</organism>
<feature type="region of interest" description="Disordered" evidence="3">
    <location>
        <begin position="1591"/>
        <end position="1681"/>
    </location>
</feature>
<accession>A0A8S3YYQ4</accession>
<dbReference type="Gene3D" id="2.130.10.10">
    <property type="entry name" value="YVTN repeat-like/Quinoprotein amine dehydrogenase"/>
    <property type="match status" value="2"/>
</dbReference>
<proteinExistence type="predicted"/>
<dbReference type="OrthoDB" id="6129502at2759"/>
<dbReference type="InterPro" id="IPR015943">
    <property type="entry name" value="WD40/YVTN_repeat-like_dom_sf"/>
</dbReference>
<dbReference type="PANTHER" id="PTHR19871:SF14">
    <property type="entry name" value="DUF4062 DOMAIN-CONTAINING PROTEIN"/>
    <property type="match status" value="1"/>
</dbReference>
<feature type="region of interest" description="Disordered" evidence="3">
    <location>
        <begin position="1096"/>
        <end position="1116"/>
    </location>
</feature>
<evidence type="ECO:0000313" key="5">
    <source>
        <dbReference type="EMBL" id="CAG5121859.1"/>
    </source>
</evidence>
<evidence type="ECO:0000313" key="6">
    <source>
        <dbReference type="Proteomes" id="UP000678393"/>
    </source>
</evidence>
<evidence type="ECO:0000256" key="1">
    <source>
        <dbReference type="ARBA" id="ARBA00022574"/>
    </source>
</evidence>
<dbReference type="PANTHER" id="PTHR19871">
    <property type="entry name" value="BETA TRANSDUCIN-RELATED PROTEIN"/>
    <property type="match status" value="1"/>
</dbReference>
<evidence type="ECO:0000259" key="4">
    <source>
        <dbReference type="Pfam" id="PF25469"/>
    </source>
</evidence>
<dbReference type="InterPro" id="IPR057588">
    <property type="entry name" value="NWD1/2-like_WH"/>
</dbReference>
<evidence type="ECO:0000256" key="3">
    <source>
        <dbReference type="SAM" id="MobiDB-lite"/>
    </source>
</evidence>
<keyword evidence="2" id="KW-0677">Repeat</keyword>
<comment type="caution">
    <text evidence="5">The sequence shown here is derived from an EMBL/GenBank/DDBJ whole genome shotgun (WGS) entry which is preliminary data.</text>
</comment>
<feature type="domain" description="NWD1/2-like winged helix-turn-helix" evidence="4">
    <location>
        <begin position="549"/>
        <end position="654"/>
    </location>
</feature>
<feature type="compositionally biased region" description="Polar residues" evidence="3">
    <location>
        <begin position="1644"/>
        <end position="1657"/>
    </location>
</feature>
<feature type="compositionally biased region" description="Polar residues" evidence="3">
    <location>
        <begin position="1669"/>
        <end position="1681"/>
    </location>
</feature>
<dbReference type="EMBL" id="CAJHNH020001176">
    <property type="protein sequence ID" value="CAG5121859.1"/>
    <property type="molecule type" value="Genomic_DNA"/>
</dbReference>
<dbReference type="InterPro" id="IPR052752">
    <property type="entry name" value="NACHT-WD_repeat"/>
</dbReference>
<feature type="non-terminal residue" evidence="5">
    <location>
        <position position="1"/>
    </location>
</feature>
<keyword evidence="1" id="KW-0853">WD repeat</keyword>
<dbReference type="Proteomes" id="UP000678393">
    <property type="component" value="Unassembled WGS sequence"/>
</dbReference>
<name>A0A8S3YYQ4_9EUPU</name>
<dbReference type="SUPFAM" id="SSF50998">
    <property type="entry name" value="Quinoprotein alcohol dehydrogenase-like"/>
    <property type="match status" value="1"/>
</dbReference>
<feature type="compositionally biased region" description="Polar residues" evidence="3">
    <location>
        <begin position="1610"/>
        <end position="1626"/>
    </location>
</feature>
<protein>
    <recommendedName>
        <fullName evidence="4">NWD1/2-like winged helix-turn-helix domain-containing protein</fullName>
    </recommendedName>
</protein>